<dbReference type="PANTHER" id="PTHR43778">
    <property type="entry name" value="PYRUVATE CARBOXYLASE"/>
    <property type="match status" value="1"/>
</dbReference>
<feature type="domain" description="Lipoyl-binding" evidence="10">
    <location>
        <begin position="1067"/>
        <end position="1142"/>
    </location>
</feature>
<dbReference type="EMBL" id="JBHTOP010000005">
    <property type="protein sequence ID" value="MFD1671180.1"/>
    <property type="molecule type" value="Genomic_DNA"/>
</dbReference>
<dbReference type="InterPro" id="IPR011764">
    <property type="entry name" value="Biotin_carboxylation_dom"/>
</dbReference>
<dbReference type="EC" id="6.4.1.1" evidence="2 9"/>
<evidence type="ECO:0000256" key="9">
    <source>
        <dbReference type="PIRNR" id="PIRNR001594"/>
    </source>
</evidence>
<gene>
    <name evidence="14" type="ORF">ACFQ5M_03605</name>
</gene>
<dbReference type="Gene3D" id="3.20.20.70">
    <property type="entry name" value="Aldolase class I"/>
    <property type="match status" value="1"/>
</dbReference>
<comment type="caution">
    <text evidence="14">The sequence shown here is derived from an EMBL/GenBank/DDBJ whole genome shotgun (WGS) entry which is preliminary data.</text>
</comment>
<keyword evidence="4" id="KW-0479">Metal-binding</keyword>
<dbReference type="SUPFAM" id="SSF89000">
    <property type="entry name" value="post-HMGL domain-like"/>
    <property type="match status" value="1"/>
</dbReference>
<keyword evidence="15" id="KW-1185">Reference proteome</keyword>
<keyword evidence="6 9" id="KW-0067">ATP-binding</keyword>
<dbReference type="NCBIfam" id="NF006761">
    <property type="entry name" value="PRK09282.1"/>
    <property type="match status" value="1"/>
</dbReference>
<dbReference type="CDD" id="cd06850">
    <property type="entry name" value="biotinyl_domain"/>
    <property type="match status" value="1"/>
</dbReference>
<sequence>MQKVLVANRGEIANRIFRACEELGLKTVGIYAKEDELSIHRFKAQEAYLVGAGKKPTDAYLDIESIIDIAKKSGADAIHPGYGFLSENEQFAKRVREEGLTFVGPKTELLHIFGDKITAKKAALEAKIETIPGTDHPVASLDEVREFGATYGYPIMIKAALGGGGRGMRIVDDEADLAEAYDRAKSEAKQAFGGDELYVERFIAHGKHVEVQILADEHGHVMHLFERDCSVQRRNQKVVEVAPCVILTPEQRAAVCGAAVKLMQHVGYSNAGTVEFLMERDHFYFIEVNPRVQVEHTITELITGVDIVQSQLSIAAGADLHQDLGLPQQADLHFDGAAIQCRVTTENPANNFLPDTGMLDTYRSPGGNGVRLDVGNAYTGAVVTPYFDSLLVKASVHARDFESACHKMDRVLHEFDIQGVKTNIPFMINVIKDKVFMSGAALTTFIEDHPDLLRVKVVSDPSLVLMHYVSDVTINGYDDLPRHKKKTASLVEIPTLPADLPKATGETAKQILDTKGPKAVAQWLLAQDKVMLTDTTLRDAHQSLFATRMRTHDMVRIAESMAAAMPNLFSYEMWGGATFDVAYRFLKEDPWERLARLRKLFPNTLLQMLFRGSNAVGYKNYPDNVIKEFIDLSAQSGMDVFRIFDSQNWLPQMEPSIDTVLKNHKIAEVAMCYTGDVANPSLQKYDLNYYKQLAKDIESTGAHILGIKDMAGLLKPQAAYELISTLKDTISIPIHLHTHDTAGNGIYTYVRAIEAGVDVVDVAQSALSGGTAQPSMSSLYYALAQGDRQPDLNMPAVEKVNEYFQDLRRVYQPFFTRVTSPQTDVYATEMPGGQYTNLFQQAKGVGLGDRFDEVKTMYTQVNTLFGNIIKVTPSSKVVGDMALFMVQNELTPEAVLQRGQDIDFPQSVINFFKGDLGQPVGGFPKALQKIILKDVAPITERPGSLVKPIDFEEIKNELEIKIMRQPTPKEVISYILYPDVFLDYEKNHETFGDVTHLDTPTFFEGMRIGETTHVQFKPGKESIITLDEIGEADVDGMRTIYFELNGQRVQISVQDKSVSEGVVGNQKVEPTNPDQVGAVMTGTIANVLVKTGQKVKKGESLIVTEAMKMETSIPAPYDGQVVHIYVKAGQPVDADDLLIEMTPSDLTHN</sequence>
<evidence type="ECO:0000256" key="4">
    <source>
        <dbReference type="ARBA" id="ARBA00022723"/>
    </source>
</evidence>
<reference evidence="15" key="1">
    <citation type="journal article" date="2019" name="Int. J. Syst. Evol. Microbiol.">
        <title>The Global Catalogue of Microorganisms (GCM) 10K type strain sequencing project: providing services to taxonomists for standard genome sequencing and annotation.</title>
        <authorList>
            <consortium name="The Broad Institute Genomics Platform"/>
            <consortium name="The Broad Institute Genome Sequencing Center for Infectious Disease"/>
            <person name="Wu L."/>
            <person name="Ma J."/>
        </authorList>
    </citation>
    <scope>NUCLEOTIDE SEQUENCE [LARGE SCALE GENOMIC DNA]</scope>
    <source>
        <strain evidence="15">CCM 8896</strain>
    </source>
</reference>
<dbReference type="InterPro" id="IPR005930">
    <property type="entry name" value="Pyruv_COase"/>
</dbReference>
<dbReference type="Pfam" id="PF02785">
    <property type="entry name" value="Biotin_carb_C"/>
    <property type="match status" value="1"/>
</dbReference>
<evidence type="ECO:0000256" key="1">
    <source>
        <dbReference type="ARBA" id="ARBA00001953"/>
    </source>
</evidence>
<dbReference type="InterPro" id="IPR011053">
    <property type="entry name" value="Single_hybrid_motif"/>
</dbReference>
<dbReference type="InterPro" id="IPR000089">
    <property type="entry name" value="Biotin_lipoyl"/>
</dbReference>
<dbReference type="Proteomes" id="UP001597267">
    <property type="component" value="Unassembled WGS sequence"/>
</dbReference>
<dbReference type="CDD" id="cd07937">
    <property type="entry name" value="DRE_TIM_PC_TC_5S"/>
    <property type="match status" value="1"/>
</dbReference>
<comment type="catalytic activity">
    <reaction evidence="9">
        <text>hydrogencarbonate + pyruvate + ATP = oxaloacetate + ADP + phosphate + H(+)</text>
        <dbReference type="Rhea" id="RHEA:20844"/>
        <dbReference type="ChEBI" id="CHEBI:15361"/>
        <dbReference type="ChEBI" id="CHEBI:15378"/>
        <dbReference type="ChEBI" id="CHEBI:16452"/>
        <dbReference type="ChEBI" id="CHEBI:17544"/>
        <dbReference type="ChEBI" id="CHEBI:30616"/>
        <dbReference type="ChEBI" id="CHEBI:43474"/>
        <dbReference type="ChEBI" id="CHEBI:456216"/>
        <dbReference type="EC" id="6.4.1.1"/>
    </reaction>
</comment>
<dbReference type="InterPro" id="IPR005482">
    <property type="entry name" value="Biotin_COase_C"/>
</dbReference>
<dbReference type="Gene3D" id="3.30.470.20">
    <property type="entry name" value="ATP-grasp fold, B domain"/>
    <property type="match status" value="1"/>
</dbReference>
<dbReference type="PROSITE" id="PS50968">
    <property type="entry name" value="BIOTINYL_LIPOYL"/>
    <property type="match status" value="1"/>
</dbReference>
<evidence type="ECO:0000313" key="15">
    <source>
        <dbReference type="Proteomes" id="UP001597267"/>
    </source>
</evidence>
<dbReference type="InterPro" id="IPR005479">
    <property type="entry name" value="CPAse_ATP-bd"/>
</dbReference>
<feature type="domain" description="ATP-grasp" evidence="11">
    <location>
        <begin position="122"/>
        <end position="316"/>
    </location>
</feature>
<evidence type="ECO:0000259" key="13">
    <source>
        <dbReference type="PROSITE" id="PS50991"/>
    </source>
</evidence>
<dbReference type="Pfam" id="PF00682">
    <property type="entry name" value="HMGL-like"/>
    <property type="match status" value="1"/>
</dbReference>
<dbReference type="InterPro" id="IPR013785">
    <property type="entry name" value="Aldolase_TIM"/>
</dbReference>
<dbReference type="InterPro" id="IPR005481">
    <property type="entry name" value="BC-like_N"/>
</dbReference>
<keyword evidence="7" id="KW-0464">Manganese</keyword>
<evidence type="ECO:0000313" key="14">
    <source>
        <dbReference type="EMBL" id="MFD1671180.1"/>
    </source>
</evidence>
<evidence type="ECO:0000256" key="5">
    <source>
        <dbReference type="ARBA" id="ARBA00022741"/>
    </source>
</evidence>
<dbReference type="NCBIfam" id="NF009554">
    <property type="entry name" value="PRK12999.1"/>
    <property type="match status" value="1"/>
</dbReference>
<dbReference type="SUPFAM" id="SSF51569">
    <property type="entry name" value="Aldolase"/>
    <property type="match status" value="1"/>
</dbReference>
<evidence type="ECO:0000256" key="8">
    <source>
        <dbReference type="ARBA" id="ARBA00023267"/>
    </source>
</evidence>
<dbReference type="PROSITE" id="PS00867">
    <property type="entry name" value="CPSASE_2"/>
    <property type="match status" value="1"/>
</dbReference>
<dbReference type="PIRSF" id="PIRSF001594">
    <property type="entry name" value="Pyruv_carbox"/>
    <property type="match status" value="1"/>
</dbReference>
<dbReference type="InterPro" id="IPR003379">
    <property type="entry name" value="Carboxylase_cons_dom"/>
</dbReference>
<keyword evidence="8 9" id="KW-0092">Biotin</keyword>
<dbReference type="Pfam" id="PF00289">
    <property type="entry name" value="Biotin_carb_N"/>
    <property type="match status" value="1"/>
</dbReference>
<protein>
    <recommendedName>
        <fullName evidence="2 9">Pyruvate carboxylase</fullName>
        <ecNumber evidence="2 9">6.4.1.1</ecNumber>
    </recommendedName>
</protein>
<dbReference type="InterPro" id="IPR016185">
    <property type="entry name" value="PreATP-grasp_dom_sf"/>
</dbReference>
<dbReference type="InterPro" id="IPR000891">
    <property type="entry name" value="PYR_CT"/>
</dbReference>
<dbReference type="PROSITE" id="PS50991">
    <property type="entry name" value="PYR_CT"/>
    <property type="match status" value="1"/>
</dbReference>
<dbReference type="GO" id="GO:0004736">
    <property type="term" value="F:pyruvate carboxylase activity"/>
    <property type="evidence" value="ECO:0007669"/>
    <property type="project" value="UniProtKB-EC"/>
</dbReference>
<feature type="domain" description="Biotin carboxylation" evidence="12">
    <location>
        <begin position="1"/>
        <end position="451"/>
    </location>
</feature>
<organism evidence="14 15">
    <name type="scientific">Agrilactobacillus yilanensis</name>
    <dbReference type="NCBI Taxonomy" id="2485997"/>
    <lineage>
        <taxon>Bacteria</taxon>
        <taxon>Bacillati</taxon>
        <taxon>Bacillota</taxon>
        <taxon>Bacilli</taxon>
        <taxon>Lactobacillales</taxon>
        <taxon>Lactobacillaceae</taxon>
        <taxon>Agrilactobacillus</taxon>
    </lineage>
</organism>
<keyword evidence="14" id="KW-0670">Pyruvate</keyword>
<proteinExistence type="predicted"/>
<feature type="domain" description="Pyruvate carboxyltransferase" evidence="13">
    <location>
        <begin position="530"/>
        <end position="798"/>
    </location>
</feature>
<dbReference type="PANTHER" id="PTHR43778:SF2">
    <property type="entry name" value="PYRUVATE CARBOXYLASE, MITOCHONDRIAL"/>
    <property type="match status" value="1"/>
</dbReference>
<evidence type="ECO:0000256" key="7">
    <source>
        <dbReference type="ARBA" id="ARBA00023211"/>
    </source>
</evidence>
<evidence type="ECO:0000256" key="6">
    <source>
        <dbReference type="ARBA" id="ARBA00022840"/>
    </source>
</evidence>
<dbReference type="PROSITE" id="PS50979">
    <property type="entry name" value="BC"/>
    <property type="match status" value="1"/>
</dbReference>
<dbReference type="SUPFAM" id="SSF51230">
    <property type="entry name" value="Single hybrid motif"/>
    <property type="match status" value="1"/>
</dbReference>
<dbReference type="PROSITE" id="PS00866">
    <property type="entry name" value="CPSASE_1"/>
    <property type="match status" value="1"/>
</dbReference>
<evidence type="ECO:0000256" key="2">
    <source>
        <dbReference type="ARBA" id="ARBA00013057"/>
    </source>
</evidence>
<dbReference type="InterPro" id="IPR055268">
    <property type="entry name" value="PCB-like"/>
</dbReference>
<evidence type="ECO:0000259" key="11">
    <source>
        <dbReference type="PROSITE" id="PS50975"/>
    </source>
</evidence>
<dbReference type="Pfam" id="PF02436">
    <property type="entry name" value="PYC_OADA"/>
    <property type="match status" value="1"/>
</dbReference>
<evidence type="ECO:0000259" key="12">
    <source>
        <dbReference type="PROSITE" id="PS50979"/>
    </source>
</evidence>
<dbReference type="NCBIfam" id="TIGR01235">
    <property type="entry name" value="pyruv_carbox"/>
    <property type="match status" value="1"/>
</dbReference>
<dbReference type="Pfam" id="PF02786">
    <property type="entry name" value="CPSase_L_D2"/>
    <property type="match status" value="1"/>
</dbReference>
<dbReference type="Gene3D" id="2.40.50.100">
    <property type="match status" value="1"/>
</dbReference>
<evidence type="ECO:0000256" key="3">
    <source>
        <dbReference type="ARBA" id="ARBA00022598"/>
    </source>
</evidence>
<accession>A0ABW4J6W3</accession>
<dbReference type="SUPFAM" id="SSF52440">
    <property type="entry name" value="PreATP-grasp domain"/>
    <property type="match status" value="1"/>
</dbReference>
<keyword evidence="5 9" id="KW-0547">Nucleotide-binding</keyword>
<dbReference type="SUPFAM" id="SSF51246">
    <property type="entry name" value="Rudiment single hybrid motif"/>
    <property type="match status" value="1"/>
</dbReference>
<dbReference type="Pfam" id="PF00364">
    <property type="entry name" value="Biotin_lipoyl"/>
    <property type="match status" value="1"/>
</dbReference>
<name>A0ABW4J6W3_9LACO</name>
<keyword evidence="3 9" id="KW-0436">Ligase</keyword>
<dbReference type="SUPFAM" id="SSF56059">
    <property type="entry name" value="Glutathione synthetase ATP-binding domain-like"/>
    <property type="match status" value="1"/>
</dbReference>
<evidence type="ECO:0000259" key="10">
    <source>
        <dbReference type="PROSITE" id="PS50968"/>
    </source>
</evidence>
<dbReference type="SMART" id="SM00878">
    <property type="entry name" value="Biotin_carb_C"/>
    <property type="match status" value="1"/>
</dbReference>
<dbReference type="InterPro" id="IPR011761">
    <property type="entry name" value="ATP-grasp"/>
</dbReference>
<dbReference type="InterPro" id="IPR011054">
    <property type="entry name" value="Rudment_hybrid_motif"/>
</dbReference>
<comment type="cofactor">
    <cofactor evidence="1 9">
        <name>biotin</name>
        <dbReference type="ChEBI" id="CHEBI:57586"/>
    </cofactor>
</comment>
<dbReference type="PROSITE" id="PS50975">
    <property type="entry name" value="ATP_GRASP"/>
    <property type="match status" value="1"/>
</dbReference>
<comment type="function">
    <text evidence="9">Catalyzes a 2-step reaction, involving the ATP-dependent carboxylation of the covalently attached biotin in the first step and the transfer of the carboxyl group to pyruvate in the second.</text>
</comment>
<dbReference type="RefSeq" id="WP_125714152.1">
    <property type="nucleotide sequence ID" value="NZ_JBHTOP010000005.1"/>
</dbReference>